<dbReference type="OrthoDB" id="385723at2157"/>
<sequence length="77" mass="8372">MKALTPLCPTCDAPKGIAVARVRPAVDGHHDVEDVLLECGHVAEHDLRLEAGVVDLLQRHRPDTVQVLDAEPMEADD</sequence>
<evidence type="ECO:0000313" key="1">
    <source>
        <dbReference type="EMBL" id="MWG36937.1"/>
    </source>
</evidence>
<organism evidence="1 2">
    <name type="scientific">Halomarina oriensis</name>
    <dbReference type="NCBI Taxonomy" id="671145"/>
    <lineage>
        <taxon>Archaea</taxon>
        <taxon>Methanobacteriati</taxon>
        <taxon>Methanobacteriota</taxon>
        <taxon>Stenosarchaea group</taxon>
        <taxon>Halobacteria</taxon>
        <taxon>Halobacteriales</taxon>
        <taxon>Natronomonadaceae</taxon>
        <taxon>Halomarina</taxon>
    </lineage>
</organism>
<comment type="caution">
    <text evidence="1">The sequence shown here is derived from an EMBL/GenBank/DDBJ whole genome shotgun (WGS) entry which is preliminary data.</text>
</comment>
<accession>A0A6B0GU71</accession>
<dbReference type="Proteomes" id="UP000451471">
    <property type="component" value="Unassembled WGS sequence"/>
</dbReference>
<name>A0A6B0GU71_9EURY</name>
<dbReference type="RefSeq" id="WP_158206584.1">
    <property type="nucleotide sequence ID" value="NZ_WSZK01000047.1"/>
</dbReference>
<proteinExistence type="predicted"/>
<gene>
    <name evidence="1" type="ORF">GQS65_21035</name>
</gene>
<dbReference type="EMBL" id="WSZK01000047">
    <property type="protein sequence ID" value="MWG36937.1"/>
    <property type="molecule type" value="Genomic_DNA"/>
</dbReference>
<keyword evidence="2" id="KW-1185">Reference proteome</keyword>
<protein>
    <submittedName>
        <fullName evidence="1">Uncharacterized protein</fullName>
    </submittedName>
</protein>
<dbReference type="AlphaFoldDB" id="A0A6B0GU71"/>
<reference evidence="1 2" key="1">
    <citation type="submission" date="2019-12" db="EMBL/GenBank/DDBJ databases">
        <title>Halocatena pleomorpha gen. nov. sp. nov., an extremely halophilic archaeon of family Halobacteriaceae isolated from saltpan soil.</title>
        <authorList>
            <person name="Pal Y."/>
            <person name="Verma A."/>
            <person name="Krishnamurthi S."/>
            <person name="Kumar P."/>
        </authorList>
    </citation>
    <scope>NUCLEOTIDE SEQUENCE [LARGE SCALE GENOMIC DNA]</scope>
    <source>
        <strain evidence="1 2">JCM 16495</strain>
    </source>
</reference>
<evidence type="ECO:0000313" key="2">
    <source>
        <dbReference type="Proteomes" id="UP000451471"/>
    </source>
</evidence>